<protein>
    <submittedName>
        <fullName evidence="2">Uncharacterized protein</fullName>
    </submittedName>
</protein>
<feature type="compositionally biased region" description="Basic and acidic residues" evidence="1">
    <location>
        <begin position="98"/>
        <end position="123"/>
    </location>
</feature>
<accession>A0ABW4HXZ3</accession>
<gene>
    <name evidence="2" type="ORF">ACFSBH_19435</name>
</gene>
<dbReference type="Proteomes" id="UP001597221">
    <property type="component" value="Unassembled WGS sequence"/>
</dbReference>
<dbReference type="RefSeq" id="WP_379599288.1">
    <property type="nucleotide sequence ID" value="NZ_JBHUDE010000163.1"/>
</dbReference>
<feature type="compositionally biased region" description="Polar residues" evidence="1">
    <location>
        <begin position="65"/>
        <end position="97"/>
    </location>
</feature>
<sequence length="123" mass="14193">MVEKKEPTRVQFQIGSSAPISLQQWVDNQSLPINKAVREVLNHFVYLYGTEDILSPEVREKMTIQQRDNLSPFDSTNVSYNQPMKDNQNNTTSVQESNADRNPDAEEKQEATKKVIKKRQIDI</sequence>
<evidence type="ECO:0000256" key="1">
    <source>
        <dbReference type="SAM" id="MobiDB-lite"/>
    </source>
</evidence>
<name>A0ABW4HXZ3_9BACI</name>
<evidence type="ECO:0000313" key="3">
    <source>
        <dbReference type="Proteomes" id="UP001597221"/>
    </source>
</evidence>
<proteinExistence type="predicted"/>
<keyword evidence="3" id="KW-1185">Reference proteome</keyword>
<feature type="region of interest" description="Disordered" evidence="1">
    <location>
        <begin position="65"/>
        <end position="123"/>
    </location>
</feature>
<evidence type="ECO:0000313" key="2">
    <source>
        <dbReference type="EMBL" id="MFD1609795.1"/>
    </source>
</evidence>
<dbReference type="EMBL" id="JBHUDE010000163">
    <property type="protein sequence ID" value="MFD1609795.1"/>
    <property type="molecule type" value="Genomic_DNA"/>
</dbReference>
<reference evidence="3" key="1">
    <citation type="journal article" date="2019" name="Int. J. Syst. Evol. Microbiol.">
        <title>The Global Catalogue of Microorganisms (GCM) 10K type strain sequencing project: providing services to taxonomists for standard genome sequencing and annotation.</title>
        <authorList>
            <consortium name="The Broad Institute Genomics Platform"/>
            <consortium name="The Broad Institute Genome Sequencing Center for Infectious Disease"/>
            <person name="Wu L."/>
            <person name="Ma J."/>
        </authorList>
    </citation>
    <scope>NUCLEOTIDE SEQUENCE [LARGE SCALE GENOMIC DNA]</scope>
    <source>
        <strain evidence="3">CGMCC 1.12376</strain>
    </source>
</reference>
<comment type="caution">
    <text evidence="2">The sequence shown here is derived from an EMBL/GenBank/DDBJ whole genome shotgun (WGS) entry which is preliminary data.</text>
</comment>
<organism evidence="2 3">
    <name type="scientific">Oceanobacillus luteolus</name>
    <dbReference type="NCBI Taxonomy" id="1274358"/>
    <lineage>
        <taxon>Bacteria</taxon>
        <taxon>Bacillati</taxon>
        <taxon>Bacillota</taxon>
        <taxon>Bacilli</taxon>
        <taxon>Bacillales</taxon>
        <taxon>Bacillaceae</taxon>
        <taxon>Oceanobacillus</taxon>
    </lineage>
</organism>